<dbReference type="RefSeq" id="WP_038615383.1">
    <property type="nucleotide sequence ID" value="NZ_CP009048.1"/>
</dbReference>
<dbReference type="InterPro" id="IPR013815">
    <property type="entry name" value="ATP_grasp_subdomain_1"/>
</dbReference>
<evidence type="ECO:0000256" key="8">
    <source>
        <dbReference type="ARBA" id="ARBA00022842"/>
    </source>
</evidence>
<evidence type="ECO:0000256" key="11">
    <source>
        <dbReference type="HAMAP-Rule" id="MF_00162"/>
    </source>
</evidence>
<keyword evidence="5" id="KW-0479">Metal-binding</keyword>
<evidence type="ECO:0000259" key="12">
    <source>
        <dbReference type="PROSITE" id="PS50975"/>
    </source>
</evidence>
<dbReference type="Pfam" id="PF02951">
    <property type="entry name" value="GSH-S_N"/>
    <property type="match status" value="1"/>
</dbReference>
<dbReference type="InterPro" id="IPR004218">
    <property type="entry name" value="GSHS_ATP-bd"/>
</dbReference>
<evidence type="ECO:0000256" key="3">
    <source>
        <dbReference type="ARBA" id="ARBA00022598"/>
    </source>
</evidence>
<dbReference type="GO" id="GO:0046872">
    <property type="term" value="F:metal ion binding"/>
    <property type="evidence" value="ECO:0007669"/>
    <property type="project" value="UniProtKB-KW"/>
</dbReference>
<dbReference type="InterPro" id="IPR011761">
    <property type="entry name" value="ATP-grasp"/>
</dbReference>
<evidence type="ECO:0000256" key="6">
    <source>
        <dbReference type="ARBA" id="ARBA00022741"/>
    </source>
</evidence>
<evidence type="ECO:0000256" key="10">
    <source>
        <dbReference type="ARBA" id="ARBA00050650"/>
    </source>
</evidence>
<comment type="cofactor">
    <cofactor evidence="2">
        <name>Mg(2+)</name>
        <dbReference type="ChEBI" id="CHEBI:18420"/>
    </cofactor>
</comment>
<dbReference type="FunFam" id="3.40.50.20:FF:000009">
    <property type="entry name" value="Glutathione synthetase"/>
    <property type="match status" value="1"/>
</dbReference>
<organism evidence="13 14">
    <name type="scientific">Pseudomonas alkylphenolica</name>
    <dbReference type="NCBI Taxonomy" id="237609"/>
    <lineage>
        <taxon>Bacteria</taxon>
        <taxon>Pseudomonadati</taxon>
        <taxon>Pseudomonadota</taxon>
        <taxon>Gammaproteobacteria</taxon>
        <taxon>Pseudomonadales</taxon>
        <taxon>Pseudomonadaceae</taxon>
        <taxon>Pseudomonas</taxon>
    </lineage>
</organism>
<proteinExistence type="inferred from homology"/>
<dbReference type="InterPro" id="IPR006284">
    <property type="entry name" value="Glut_synth_pro"/>
</dbReference>
<dbReference type="InterPro" id="IPR016185">
    <property type="entry name" value="PreATP-grasp_dom_sf"/>
</dbReference>
<keyword evidence="3 11" id="KW-0436">Ligase</keyword>
<dbReference type="GO" id="GO:0004363">
    <property type="term" value="F:glutathione synthase activity"/>
    <property type="evidence" value="ECO:0007669"/>
    <property type="project" value="UniProtKB-UniRule"/>
</dbReference>
<keyword evidence="9" id="KW-0464">Manganese</keyword>
<comment type="pathway">
    <text evidence="11">Sulfur metabolism; glutathione biosynthesis; glutathione from L-cysteine and L-glutamate: step 2/2.</text>
</comment>
<accession>A0A077FL49</accession>
<evidence type="ECO:0000313" key="14">
    <source>
        <dbReference type="Proteomes" id="UP000028931"/>
    </source>
</evidence>
<evidence type="ECO:0000256" key="1">
    <source>
        <dbReference type="ARBA" id="ARBA00001936"/>
    </source>
</evidence>
<comment type="cofactor">
    <cofactor evidence="1">
        <name>Mn(2+)</name>
        <dbReference type="ChEBI" id="CHEBI:29035"/>
    </cofactor>
</comment>
<dbReference type="OrthoDB" id="9785415at2"/>
<evidence type="ECO:0000256" key="7">
    <source>
        <dbReference type="ARBA" id="ARBA00022840"/>
    </source>
</evidence>
<dbReference type="Pfam" id="PF02955">
    <property type="entry name" value="GSH-S_ATP"/>
    <property type="match status" value="1"/>
</dbReference>
<feature type="domain" description="ATP-grasp" evidence="12">
    <location>
        <begin position="125"/>
        <end position="315"/>
    </location>
</feature>
<name>A0A077FL49_9PSED</name>
<dbReference type="KEGG" id="palk:PSAKL28_48860"/>
<dbReference type="SUPFAM" id="SSF56059">
    <property type="entry name" value="Glutathione synthetase ATP-binding domain-like"/>
    <property type="match status" value="1"/>
</dbReference>
<keyword evidence="6 11" id="KW-0547">Nucleotide-binding</keyword>
<comment type="similarity">
    <text evidence="11">Belongs to the prokaryotic GSH synthase family.</text>
</comment>
<comment type="catalytic activity">
    <reaction evidence="10 11">
        <text>gamma-L-glutamyl-L-cysteine + glycine + ATP = glutathione + ADP + phosphate + H(+)</text>
        <dbReference type="Rhea" id="RHEA:13557"/>
        <dbReference type="ChEBI" id="CHEBI:15378"/>
        <dbReference type="ChEBI" id="CHEBI:30616"/>
        <dbReference type="ChEBI" id="CHEBI:43474"/>
        <dbReference type="ChEBI" id="CHEBI:57305"/>
        <dbReference type="ChEBI" id="CHEBI:57925"/>
        <dbReference type="ChEBI" id="CHEBI:58173"/>
        <dbReference type="ChEBI" id="CHEBI:456216"/>
        <dbReference type="EC" id="6.3.2.3"/>
    </reaction>
</comment>
<keyword evidence="4 11" id="KW-0317">Glutathione biosynthesis</keyword>
<dbReference type="HAMAP" id="MF_00162">
    <property type="entry name" value="GSH_S"/>
    <property type="match status" value="1"/>
</dbReference>
<dbReference type="AlphaFoldDB" id="A0A077FL49"/>
<dbReference type="EMBL" id="CP009048">
    <property type="protein sequence ID" value="AIL64026.1"/>
    <property type="molecule type" value="Genomic_DNA"/>
</dbReference>
<dbReference type="PANTHER" id="PTHR21621:SF4">
    <property type="entry name" value="GLUTATHIONE SYNTHETASE"/>
    <property type="match status" value="1"/>
</dbReference>
<dbReference type="InterPro" id="IPR004215">
    <property type="entry name" value="GSHS_N"/>
</dbReference>
<evidence type="ECO:0000256" key="2">
    <source>
        <dbReference type="ARBA" id="ARBA00001946"/>
    </source>
</evidence>
<sequence length="317" mass="35246">MSVRLGIVMDPIASISYKKDSSLAMLLAAQERGWSLFYMEQQDLYQGKGQARARMRPLKVFADPQHWFELEAEQDNALSDLDVILMRKDPPFDMEFVYSTYLLEQAEAAGVLVVNRPQSLRDCNEKLFATLFPQCTPPTLVSRRPDIIREFAAEHGDVILKPLDGMGGTGIFRHRAGDPNLSVILETLTLHGASQIMVQAYLPAIVDGDKRILMIDGEPVPYCLARIPASGETRGNLAAGGRGEARPLTDRDRWIAEQVGPTLREKGLLFVGLDVIGEHLTEINVTSPTCIREIDNAFGTRIGVQLMDAIDRKLKAR</sequence>
<dbReference type="PANTHER" id="PTHR21621">
    <property type="entry name" value="RIBOSOMAL PROTEIN S6 MODIFICATION PROTEIN"/>
    <property type="match status" value="1"/>
</dbReference>
<dbReference type="FunFam" id="3.30.1490.20:FF:000009">
    <property type="entry name" value="Glutathione synthetase"/>
    <property type="match status" value="1"/>
</dbReference>
<dbReference type="NCBIfam" id="TIGR01380">
    <property type="entry name" value="glut_syn"/>
    <property type="match status" value="1"/>
</dbReference>
<dbReference type="Proteomes" id="UP000028931">
    <property type="component" value="Chromosome"/>
</dbReference>
<dbReference type="GO" id="GO:0005524">
    <property type="term" value="F:ATP binding"/>
    <property type="evidence" value="ECO:0007669"/>
    <property type="project" value="UniProtKB-UniRule"/>
</dbReference>
<keyword evidence="8" id="KW-0460">Magnesium</keyword>
<dbReference type="Gene3D" id="3.40.50.20">
    <property type="match status" value="1"/>
</dbReference>
<dbReference type="NCBIfam" id="NF003573">
    <property type="entry name" value="PRK05246.1"/>
    <property type="match status" value="1"/>
</dbReference>
<protein>
    <recommendedName>
        <fullName evidence="11">Glutathione synthetase</fullName>
        <ecNumber evidence="11">6.3.2.3</ecNumber>
    </recommendedName>
    <alternativeName>
        <fullName evidence="11">GSH synthetase</fullName>
        <shortName evidence="11">GSH-S</shortName>
        <shortName evidence="11">GSHase</shortName>
    </alternativeName>
    <alternativeName>
        <fullName evidence="11">Glutathione synthase</fullName>
    </alternativeName>
</protein>
<dbReference type="SUPFAM" id="SSF52440">
    <property type="entry name" value="PreATP-grasp domain"/>
    <property type="match status" value="1"/>
</dbReference>
<evidence type="ECO:0000256" key="4">
    <source>
        <dbReference type="ARBA" id="ARBA00022684"/>
    </source>
</evidence>
<evidence type="ECO:0000256" key="9">
    <source>
        <dbReference type="ARBA" id="ARBA00023211"/>
    </source>
</evidence>
<dbReference type="GO" id="GO:0005737">
    <property type="term" value="C:cytoplasm"/>
    <property type="evidence" value="ECO:0007669"/>
    <property type="project" value="TreeGrafter"/>
</dbReference>
<keyword evidence="7 11" id="KW-0067">ATP-binding</keyword>
<reference evidence="13 14" key="1">
    <citation type="submission" date="2014-07" db="EMBL/GenBank/DDBJ databases">
        <authorList>
            <person name="Lee K."/>
            <person name="Lim J.Y."/>
            <person name="Hwang I."/>
        </authorList>
    </citation>
    <scope>NUCLEOTIDE SEQUENCE [LARGE SCALE GENOMIC DNA]</scope>
    <source>
        <strain evidence="13 14">KL28</strain>
    </source>
</reference>
<dbReference type="eggNOG" id="COG0189">
    <property type="taxonomic scope" value="Bacteria"/>
</dbReference>
<dbReference type="EC" id="6.3.2.3" evidence="11"/>
<dbReference type="FunFam" id="3.30.470.20:FF:000010">
    <property type="entry name" value="Glutathione synthetase"/>
    <property type="match status" value="1"/>
</dbReference>
<dbReference type="Gene3D" id="3.30.470.20">
    <property type="entry name" value="ATP-grasp fold, B domain"/>
    <property type="match status" value="1"/>
</dbReference>
<evidence type="ECO:0000313" key="13">
    <source>
        <dbReference type="EMBL" id="AIL64026.1"/>
    </source>
</evidence>
<evidence type="ECO:0000256" key="5">
    <source>
        <dbReference type="ARBA" id="ARBA00022723"/>
    </source>
</evidence>
<dbReference type="UniPathway" id="UPA00142">
    <property type="reaction ID" value="UER00210"/>
</dbReference>
<dbReference type="HOGENOM" id="CLU_068239_0_0_6"/>
<gene>
    <name evidence="11" type="primary">gshB</name>
    <name evidence="13" type="ORF">PSAKL28_48860</name>
</gene>
<dbReference type="Gene3D" id="3.30.1490.20">
    <property type="entry name" value="ATP-grasp fold, A domain"/>
    <property type="match status" value="1"/>
</dbReference>
<dbReference type="PROSITE" id="PS50975">
    <property type="entry name" value="ATP_GRASP"/>
    <property type="match status" value="1"/>
</dbReference>